<dbReference type="InterPro" id="IPR036567">
    <property type="entry name" value="RHF-like"/>
</dbReference>
<dbReference type="GO" id="GO:0005840">
    <property type="term" value="C:ribosome"/>
    <property type="evidence" value="ECO:0007669"/>
    <property type="project" value="UniProtKB-KW"/>
</dbReference>
<name>B1ZUV3_OPITP</name>
<dbReference type="STRING" id="452637.Oter_2642"/>
<proteinExistence type="predicted"/>
<dbReference type="InterPro" id="IPR003489">
    <property type="entry name" value="RHF/RaiA"/>
</dbReference>
<organism evidence="1 2">
    <name type="scientific">Opitutus terrae (strain DSM 11246 / JCM 15787 / PB90-1)</name>
    <dbReference type="NCBI Taxonomy" id="452637"/>
    <lineage>
        <taxon>Bacteria</taxon>
        <taxon>Pseudomonadati</taxon>
        <taxon>Verrucomicrobiota</taxon>
        <taxon>Opitutia</taxon>
        <taxon>Opitutales</taxon>
        <taxon>Opitutaceae</taxon>
        <taxon>Opitutus</taxon>
    </lineage>
</organism>
<dbReference type="EMBL" id="CP001032">
    <property type="protein sequence ID" value="ACB75923.1"/>
    <property type="molecule type" value="Genomic_DNA"/>
</dbReference>
<dbReference type="SUPFAM" id="SSF69754">
    <property type="entry name" value="Ribosome binding protein Y (YfiA homologue)"/>
    <property type="match status" value="1"/>
</dbReference>
<sequence>MNRQNNHEVIVSGIHLELTPSLKYFVREKAERLFRHEERIIRVRVELECDSKEAVATRFKAKGHVEIHGPDLNAVVQADECHKAISLLIDKLDRMLSKRHHMYKVRRHNLPAVEQIDQQVALPKAV</sequence>
<dbReference type="AlphaFoldDB" id="B1ZUV3"/>
<gene>
    <name evidence="1" type="ordered locus">Oter_2642</name>
</gene>
<dbReference type="NCBIfam" id="TIGR00741">
    <property type="entry name" value="yfiA"/>
    <property type="match status" value="1"/>
</dbReference>
<dbReference type="Pfam" id="PF02482">
    <property type="entry name" value="Ribosomal_S30AE"/>
    <property type="match status" value="1"/>
</dbReference>
<dbReference type="Gene3D" id="3.30.160.100">
    <property type="entry name" value="Ribosome hibernation promotion factor-like"/>
    <property type="match status" value="1"/>
</dbReference>
<dbReference type="HOGENOM" id="CLU_071472_4_0_0"/>
<protein>
    <submittedName>
        <fullName evidence="1">Sigma 54 modulation protein/ribosomal protein S30EA</fullName>
    </submittedName>
</protein>
<dbReference type="RefSeq" id="WP_012375458.1">
    <property type="nucleotide sequence ID" value="NC_010571.1"/>
</dbReference>
<keyword evidence="2" id="KW-1185">Reference proteome</keyword>
<evidence type="ECO:0000313" key="2">
    <source>
        <dbReference type="Proteomes" id="UP000007013"/>
    </source>
</evidence>
<keyword evidence="1" id="KW-0687">Ribonucleoprotein</keyword>
<dbReference type="eggNOG" id="COG1544">
    <property type="taxonomic scope" value="Bacteria"/>
</dbReference>
<keyword evidence="1" id="KW-0689">Ribosomal protein</keyword>
<accession>B1ZUV3</accession>
<reference evidence="1 2" key="1">
    <citation type="journal article" date="2011" name="J. Bacteriol.">
        <title>Genome sequence of the verrucomicrobium Opitutus terrae PB90-1, an abundant inhabitant of rice paddy soil ecosystems.</title>
        <authorList>
            <person name="van Passel M.W."/>
            <person name="Kant R."/>
            <person name="Palva A."/>
            <person name="Copeland A."/>
            <person name="Lucas S."/>
            <person name="Lapidus A."/>
            <person name="Glavina del Rio T."/>
            <person name="Pitluck S."/>
            <person name="Goltsman E."/>
            <person name="Clum A."/>
            <person name="Sun H."/>
            <person name="Schmutz J."/>
            <person name="Larimer F.W."/>
            <person name="Land M.L."/>
            <person name="Hauser L."/>
            <person name="Kyrpides N."/>
            <person name="Mikhailova N."/>
            <person name="Richardson P.P."/>
            <person name="Janssen P.H."/>
            <person name="de Vos W.M."/>
            <person name="Smidt H."/>
        </authorList>
    </citation>
    <scope>NUCLEOTIDE SEQUENCE [LARGE SCALE GENOMIC DNA]</scope>
    <source>
        <strain evidence="2">DSM 11246 / JCM 15787 / PB90-1</strain>
    </source>
</reference>
<dbReference type="Proteomes" id="UP000007013">
    <property type="component" value="Chromosome"/>
</dbReference>
<evidence type="ECO:0000313" key="1">
    <source>
        <dbReference type="EMBL" id="ACB75923.1"/>
    </source>
</evidence>
<dbReference type="OrthoDB" id="194787at2"/>
<dbReference type="KEGG" id="ote:Oter_2642"/>